<sequence length="154" mass="16819">MKTTDFITETSLIAQEADDMHRDHEVQMARADCYNAAKYAIDLHKILKHMSETEGLDGWVSEKLTLANDYLRTVHEHLVHEEAEEEQMMQYSESAMDFAVEQMINETASAGASGASGVAISMSGGGGKPGTGKPKKIGNSAKMTKYTVGKGVYK</sequence>
<protein>
    <submittedName>
        <fullName evidence="1">Uncharacterized protein</fullName>
    </submittedName>
</protein>
<evidence type="ECO:0000313" key="1">
    <source>
        <dbReference type="EMBL" id="CAB4133627.1"/>
    </source>
</evidence>
<proteinExistence type="predicted"/>
<accession>A0A6J5LKL4</accession>
<gene>
    <name evidence="1" type="ORF">UFOVP257_349</name>
</gene>
<name>A0A6J5LKL4_9CAUD</name>
<organism evidence="1">
    <name type="scientific">uncultured Caudovirales phage</name>
    <dbReference type="NCBI Taxonomy" id="2100421"/>
    <lineage>
        <taxon>Viruses</taxon>
        <taxon>Duplodnaviria</taxon>
        <taxon>Heunggongvirae</taxon>
        <taxon>Uroviricota</taxon>
        <taxon>Caudoviricetes</taxon>
        <taxon>Peduoviridae</taxon>
        <taxon>Maltschvirus</taxon>
        <taxon>Maltschvirus maltsch</taxon>
    </lineage>
</organism>
<reference evidence="1" key="1">
    <citation type="submission" date="2020-04" db="EMBL/GenBank/DDBJ databases">
        <authorList>
            <person name="Chiriac C."/>
            <person name="Salcher M."/>
            <person name="Ghai R."/>
            <person name="Kavagutti S V."/>
        </authorList>
    </citation>
    <scope>NUCLEOTIDE SEQUENCE</scope>
</reference>
<dbReference type="EMBL" id="LR796274">
    <property type="protein sequence ID" value="CAB4133627.1"/>
    <property type="molecule type" value="Genomic_DNA"/>
</dbReference>